<accession>A0ABT7UPW5</accession>
<keyword evidence="4" id="KW-1185">Reference proteome</keyword>
<dbReference type="EMBL" id="JAUDCL010000004">
    <property type="protein sequence ID" value="MDM8200378.1"/>
    <property type="molecule type" value="Genomic_DNA"/>
</dbReference>
<dbReference type="InterPro" id="IPR014194">
    <property type="entry name" value="Spore_III_AE"/>
</dbReference>
<keyword evidence="1" id="KW-1133">Transmembrane helix</keyword>
<feature type="transmembrane region" description="Helical" evidence="1">
    <location>
        <begin position="323"/>
        <end position="346"/>
    </location>
</feature>
<feature type="transmembrane region" description="Helical" evidence="1">
    <location>
        <begin position="126"/>
        <end position="143"/>
    </location>
</feature>
<feature type="transmembrane region" description="Helical" evidence="1">
    <location>
        <begin position="97"/>
        <end position="114"/>
    </location>
</feature>
<evidence type="ECO:0000256" key="2">
    <source>
        <dbReference type="SAM" id="SignalP"/>
    </source>
</evidence>
<feature type="transmembrane region" description="Helical" evidence="1">
    <location>
        <begin position="236"/>
        <end position="256"/>
    </location>
</feature>
<dbReference type="Proteomes" id="UP001529380">
    <property type="component" value="Unassembled WGS sequence"/>
</dbReference>
<feature type="transmembrane region" description="Helical" evidence="1">
    <location>
        <begin position="292"/>
        <end position="311"/>
    </location>
</feature>
<gene>
    <name evidence="3" type="ORF">QUW08_03580</name>
</gene>
<feature type="transmembrane region" description="Helical" evidence="1">
    <location>
        <begin position="268"/>
        <end position="286"/>
    </location>
</feature>
<organism evidence="3 4">
    <name type="scientific">Allofournierella massiliensis</name>
    <dbReference type="NCBI Taxonomy" id="1650663"/>
    <lineage>
        <taxon>Bacteria</taxon>
        <taxon>Bacillati</taxon>
        <taxon>Bacillota</taxon>
        <taxon>Clostridia</taxon>
        <taxon>Eubacteriales</taxon>
        <taxon>Oscillospiraceae</taxon>
        <taxon>Allofournierella</taxon>
    </lineage>
</organism>
<proteinExistence type="predicted"/>
<feature type="transmembrane region" description="Helical" evidence="1">
    <location>
        <begin position="65"/>
        <end position="85"/>
    </location>
</feature>
<dbReference type="Pfam" id="PF09546">
    <property type="entry name" value="Spore_III_AE"/>
    <property type="match status" value="1"/>
</dbReference>
<keyword evidence="2" id="KW-0732">Signal</keyword>
<evidence type="ECO:0000256" key="1">
    <source>
        <dbReference type="SAM" id="Phobius"/>
    </source>
</evidence>
<feature type="chain" id="PRO_5047099258" description="Stage III sporulation protein AE" evidence="2">
    <location>
        <begin position="21"/>
        <end position="349"/>
    </location>
</feature>
<sequence>MKQLLAILLLLAVLPGAVLAQELPESAQEILDSPPITAEEFQAASAPQLLGQLLDTVKEQFEQPFRLLASVSVTVLIAAAALSLLPGSDWRAPLEAVCLLGISTAALQPMMPLLEQLTGRIQECQTYLLSFVPVFSGVMISCGQPTQAAVYSGMFLTMAAFCAQMISAVALPLVRAFLALTVAGGLCDLGGLSDGCAILHRIVKWILGFLSILFGGVLGLQSVLAQNTDTLAMKTGQFLLSSGIPVIGSLASDAMGSVLSGLRVLKGTLGFAAIAVLTVTFLPLLIRCFCFYLAYLLSAALAKAFGLNRAGRVLEGMGQATGLCISFLVFFFMLTVLSTALIILMGGGG</sequence>
<dbReference type="RefSeq" id="WP_289599212.1">
    <property type="nucleotide sequence ID" value="NZ_JAUDCL010000004.1"/>
</dbReference>
<keyword evidence="1" id="KW-0812">Transmembrane</keyword>
<reference evidence="4" key="2">
    <citation type="submission" date="2023-06" db="EMBL/GenBank/DDBJ databases">
        <title>Identification and characterization of horizontal gene transfer across gut microbiota members of farm animals based on homology search.</title>
        <authorList>
            <person name="Zeman M."/>
            <person name="Kubasova T."/>
            <person name="Jahodarova E."/>
            <person name="Nykrynova M."/>
            <person name="Rychlik I."/>
        </authorList>
    </citation>
    <scope>NUCLEOTIDE SEQUENCE [LARGE SCALE GENOMIC DNA]</scope>
    <source>
        <strain evidence="4">ET340</strain>
    </source>
</reference>
<name>A0ABT7UPW5_9FIRM</name>
<evidence type="ECO:0008006" key="5">
    <source>
        <dbReference type="Google" id="ProtNLM"/>
    </source>
</evidence>
<evidence type="ECO:0000313" key="3">
    <source>
        <dbReference type="EMBL" id="MDM8200378.1"/>
    </source>
</evidence>
<keyword evidence="1" id="KW-0472">Membrane</keyword>
<evidence type="ECO:0000313" key="4">
    <source>
        <dbReference type="Proteomes" id="UP001529380"/>
    </source>
</evidence>
<reference evidence="3 4" key="1">
    <citation type="submission" date="2023-06" db="EMBL/GenBank/DDBJ databases">
        <title>Identification and characterization of horizontal gene transfer across gut microbiota members of farm animals based on homology search.</title>
        <authorList>
            <person name="Schwarzerova J."/>
            <person name="Nykrynova M."/>
            <person name="Jureckova K."/>
            <person name="Cejkova D."/>
            <person name="Rychlik I."/>
        </authorList>
    </citation>
    <scope>NUCLEOTIDE SEQUENCE [LARGE SCALE GENOMIC DNA]</scope>
    <source>
        <strain evidence="3 4">ET340</strain>
    </source>
</reference>
<protein>
    <recommendedName>
        <fullName evidence="5">Stage III sporulation protein AE</fullName>
    </recommendedName>
</protein>
<comment type="caution">
    <text evidence="3">The sequence shown here is derived from an EMBL/GenBank/DDBJ whole genome shotgun (WGS) entry which is preliminary data.</text>
</comment>
<feature type="signal peptide" evidence="2">
    <location>
        <begin position="1"/>
        <end position="20"/>
    </location>
</feature>
<reference evidence="3 4" key="3">
    <citation type="submission" date="2023-06" db="EMBL/GenBank/DDBJ databases">
        <authorList>
            <person name="Zeman M."/>
            <person name="Kubasova T."/>
            <person name="Jahodarova E."/>
            <person name="Nykrynova M."/>
            <person name="Rychlik I."/>
        </authorList>
    </citation>
    <scope>NUCLEOTIDE SEQUENCE [LARGE SCALE GENOMIC DNA]</scope>
    <source>
        <strain evidence="3 4">ET340</strain>
    </source>
</reference>
<feature type="transmembrane region" description="Helical" evidence="1">
    <location>
        <begin position="205"/>
        <end position="224"/>
    </location>
</feature>